<keyword evidence="1" id="KW-0472">Membrane</keyword>
<sequence>MFVLVPSTMPILLVSEYKFLFFPDDMTFLFNLNLLVMHSPPLFLFLMPIVRFIMLDGPLCFLIVRTRRFHLWKAPTPNGLTL</sequence>
<dbReference type="EMBL" id="AC004135">
    <property type="protein sequence ID" value="AAD32929.1"/>
    <property type="molecule type" value="Genomic_DNA"/>
</dbReference>
<feature type="transmembrane region" description="Helical" evidence="1">
    <location>
        <begin position="42"/>
        <end position="64"/>
    </location>
</feature>
<organism evidence="2">
    <name type="scientific">Arabidopsis thaliana</name>
    <name type="common">Mouse-ear cress</name>
    <dbReference type="NCBI Taxonomy" id="3702"/>
    <lineage>
        <taxon>Eukaryota</taxon>
        <taxon>Viridiplantae</taxon>
        <taxon>Streptophyta</taxon>
        <taxon>Embryophyta</taxon>
        <taxon>Tracheophyta</taxon>
        <taxon>Spermatophyta</taxon>
        <taxon>Magnoliopsida</taxon>
        <taxon>eudicotyledons</taxon>
        <taxon>Gunneridae</taxon>
        <taxon>Pentapetalae</taxon>
        <taxon>rosids</taxon>
        <taxon>malvids</taxon>
        <taxon>Brassicales</taxon>
        <taxon>Brassicaceae</taxon>
        <taxon>Camelineae</taxon>
        <taxon>Arabidopsis</taxon>
    </lineage>
</organism>
<dbReference type="AlphaFoldDB" id="Q9SY18"/>
<reference evidence="2" key="1">
    <citation type="submission" date="1998-05" db="EMBL/GenBank/DDBJ databases">
        <title>Genomic sequence for Arabidopsis thaliana BAC T17H7 from Chromosome 1.</title>
        <authorList>
            <person name="Buehler E."/>
            <person name="Shinn P."/>
            <person name="Dewar K."/>
            <person name="Feng J."/>
            <person name="Kim C."/>
            <person name="Li Y."/>
            <person name="Sun H."/>
            <person name="Conway A."/>
            <person name="Conway A."/>
            <person name="Kurtz D."/>
            <person name="Oji O."/>
            <person name="Shen Y.K."/>
            <person name="Toriumi M."/>
            <person name="Vysotskaia V."/>
            <person name="Yu G."/>
            <person name="Davis R.W."/>
            <person name="Federspiel N.A."/>
            <person name="Theologis A."/>
            <person name="Ecker J.R."/>
        </authorList>
    </citation>
    <scope>NUCLEOTIDE SEQUENCE</scope>
</reference>
<evidence type="ECO:0000256" key="1">
    <source>
        <dbReference type="SAM" id="Phobius"/>
    </source>
</evidence>
<proteinExistence type="predicted"/>
<reference key="2">
    <citation type="journal article" date="2000" name="Nature">
        <title>Sequence and analysis of chromosome 1 of the plant Arabidopsis thaliana.</title>
        <authorList>
            <person name="Theologis A."/>
            <person name="Ecker J.R."/>
            <person name="Palm C.J."/>
            <person name="Federspiel N.A."/>
            <person name="Kaul S."/>
            <person name="White O."/>
            <person name="Alonso J."/>
            <person name="Altafi H."/>
            <person name="Araujo R."/>
            <person name="Bowman C.L."/>
            <person name="Brooks S.Y."/>
            <person name="Buehler E."/>
            <person name="Chan A."/>
            <person name="Chao Q."/>
            <person name="Chen H."/>
            <person name="Cheuk R.F."/>
            <person name="Chin C.W."/>
            <person name="Chung M.K."/>
            <person name="Conn L."/>
            <person name="Conway A.B."/>
            <person name="Conway A.R."/>
            <person name="Creasy T.H."/>
            <person name="Dewar K."/>
            <person name="Dunn P."/>
            <person name="Etgu P."/>
            <person name="Feldblyum T.V."/>
            <person name="Feng J."/>
            <person name="Fong B."/>
            <person name="Fujii C.Y."/>
            <person name="Gill J.E."/>
            <person name="Goldsmith A.D."/>
            <person name="Haas B."/>
            <person name="Hansen N.F."/>
            <person name="Hughes B."/>
            <person name="Huizar L."/>
            <person name="Hunter J.L."/>
            <person name="Jenkins J."/>
            <person name="Johnson-Hopson C."/>
            <person name="Khan S."/>
            <person name="Khaykin E."/>
            <person name="Kim C.J."/>
            <person name="Koo H.L."/>
            <person name="Kremenetskaia I."/>
            <person name="Kurtz D.B."/>
            <person name="Kwan A."/>
            <person name="Lam B."/>
            <person name="Langin-Hooper S."/>
            <person name="Lee A."/>
            <person name="Lee J.M."/>
            <person name="Lenz C.A."/>
            <person name="Li J.H."/>
            <person name="Li Y."/>
            <person name="Lin X."/>
            <person name="Liu S.X."/>
            <person name="Liu Z.A."/>
            <person name="Luros J.S."/>
            <person name="Maiti R."/>
            <person name="Marziali A."/>
            <person name="Militscher J."/>
            <person name="Miranda M."/>
            <person name="Nguyen M."/>
            <person name="Nierman W.C."/>
            <person name="Osborne B.I."/>
            <person name="Pai G."/>
            <person name="Peterson J."/>
            <person name="Pham P.K."/>
            <person name="Rizzo M."/>
            <person name="Rooney T."/>
            <person name="Rowley D."/>
            <person name="Sakano H."/>
            <person name="Salzberg S.L."/>
            <person name="Schwartz J.R."/>
            <person name="Shinn P."/>
            <person name="Southwick A.M."/>
            <person name="Sun H."/>
            <person name="Tallon L.J."/>
            <person name="Tambunga G."/>
            <person name="Toriumi M.J."/>
            <person name="Town C.D."/>
            <person name="Utterback T."/>
            <person name="Van Aken S."/>
            <person name="Vaysberg M."/>
            <person name="Vysotskaia V.S."/>
            <person name="Walker M."/>
            <person name="Wu D."/>
            <person name="Yu G."/>
            <person name="Fraser C.M."/>
            <person name="Venter J.C."/>
            <person name="Davis R.W."/>
        </authorList>
    </citation>
    <scope>NUCLEOTIDE SEQUENCE [LARGE SCALE GENOMIC DNA]</scope>
    <source>
        <strain>cv. Columbia</strain>
    </source>
</reference>
<accession>Q9SY18</accession>
<protein>
    <submittedName>
        <fullName evidence="2">T17H7.4</fullName>
    </submittedName>
</protein>
<keyword evidence="1" id="KW-1133">Transmembrane helix</keyword>
<evidence type="ECO:0000313" key="2">
    <source>
        <dbReference type="EMBL" id="AAD32929.1"/>
    </source>
</evidence>
<keyword evidence="1" id="KW-0812">Transmembrane</keyword>
<reference evidence="2" key="3">
    <citation type="submission" date="2000-06" db="EMBL/GenBank/DDBJ databases">
        <authorList>
            <person name="Cheuk R."/>
            <person name="Shinn P."/>
            <person name="Brooks S."/>
            <person name="Buehler E."/>
            <person name="Chao Q."/>
            <person name="Johnson-Hopson C."/>
            <person name="Khan S."/>
            <person name="Kim C."/>
            <person name="Altafi H."/>
            <person name="Bei B."/>
            <person name="Chin C."/>
            <person name="Chiou J."/>
            <person name="Choi E."/>
            <person name="Conn L."/>
            <person name="Conway A."/>
            <person name="Gonzalez A."/>
            <person name="Hansen N."/>
            <person name="Howing B."/>
            <person name="Koo T."/>
            <person name="Lam B."/>
            <person name="Lee J."/>
            <person name="Lenz C."/>
            <person name="Li J."/>
            <person name="Liu A."/>
            <person name="Liu J."/>
            <person name="Liu S."/>
            <person name="Mukharsky N."/>
            <person name="Nguyen M."/>
            <person name="Palm C."/>
            <person name="Pham P."/>
            <person name="Sakano H."/>
            <person name="Schwartz J."/>
            <person name="Southwick A."/>
            <person name="Thaveri A."/>
            <person name="Toriumi M."/>
            <person name="Vaysberg M."/>
            <person name="Yu G."/>
            <person name="Davis R."/>
            <person name="Federspiel N."/>
            <person name="Theologis A."/>
            <person name="Ecker J."/>
        </authorList>
    </citation>
    <scope>NUCLEOTIDE SEQUENCE</scope>
</reference>
<name>Q9SY18_ARATH</name>